<organism evidence="3 4">
    <name type="scientific">Nocardia salmonicida</name>
    <dbReference type="NCBI Taxonomy" id="53431"/>
    <lineage>
        <taxon>Bacteria</taxon>
        <taxon>Bacillati</taxon>
        <taxon>Actinomycetota</taxon>
        <taxon>Actinomycetes</taxon>
        <taxon>Mycobacteriales</taxon>
        <taxon>Nocardiaceae</taxon>
        <taxon>Nocardia</taxon>
    </lineage>
</organism>
<dbReference type="Gene3D" id="3.30.530.20">
    <property type="match status" value="1"/>
</dbReference>
<dbReference type="InterPro" id="IPR019587">
    <property type="entry name" value="Polyketide_cyclase/dehydratase"/>
</dbReference>
<dbReference type="InterPro" id="IPR036291">
    <property type="entry name" value="NAD(P)-bd_dom_sf"/>
</dbReference>
<evidence type="ECO:0000259" key="2">
    <source>
        <dbReference type="Pfam" id="PF08338"/>
    </source>
</evidence>
<dbReference type="InterPro" id="IPR013549">
    <property type="entry name" value="DUF1731"/>
</dbReference>
<dbReference type="InterPro" id="IPR023393">
    <property type="entry name" value="START-like_dom_sf"/>
</dbReference>
<gene>
    <name evidence="3" type="ORF">OG308_34710</name>
</gene>
<reference evidence="3 4" key="1">
    <citation type="submission" date="2022-10" db="EMBL/GenBank/DDBJ databases">
        <title>The complete genomes of actinobacterial strains from the NBC collection.</title>
        <authorList>
            <person name="Joergensen T.S."/>
            <person name="Alvarez Arevalo M."/>
            <person name="Sterndorff E.B."/>
            <person name="Faurdal D."/>
            <person name="Vuksanovic O."/>
            <person name="Mourched A.-S."/>
            <person name="Charusanti P."/>
            <person name="Shaw S."/>
            <person name="Blin K."/>
            <person name="Weber T."/>
        </authorList>
    </citation>
    <scope>NUCLEOTIDE SEQUENCE [LARGE SCALE GENOMIC DNA]</scope>
    <source>
        <strain evidence="3 4">NBC_01413</strain>
    </source>
</reference>
<dbReference type="PANTHER" id="PTHR11092:SF0">
    <property type="entry name" value="EPIMERASE FAMILY PROTEIN SDR39U1"/>
    <property type="match status" value="1"/>
</dbReference>
<evidence type="ECO:0000313" key="3">
    <source>
        <dbReference type="EMBL" id="WTY36321.1"/>
    </source>
</evidence>
<keyword evidence="4" id="KW-1185">Reference proteome</keyword>
<evidence type="ECO:0000259" key="1">
    <source>
        <dbReference type="Pfam" id="PF01370"/>
    </source>
</evidence>
<dbReference type="InterPro" id="IPR001509">
    <property type="entry name" value="Epimerase_deHydtase"/>
</dbReference>
<accession>A0ABZ1N8N3</accession>
<name>A0ABZ1N8N3_9NOCA</name>
<dbReference type="RefSeq" id="WP_405148494.1">
    <property type="nucleotide sequence ID" value="NZ_CP109527.1"/>
</dbReference>
<dbReference type="Pfam" id="PF08338">
    <property type="entry name" value="DUF1731"/>
    <property type="match status" value="1"/>
</dbReference>
<dbReference type="EMBL" id="CP109527">
    <property type="protein sequence ID" value="WTY36321.1"/>
    <property type="molecule type" value="Genomic_DNA"/>
</dbReference>
<proteinExistence type="predicted"/>
<dbReference type="PANTHER" id="PTHR11092">
    <property type="entry name" value="SUGAR NUCLEOTIDE EPIMERASE RELATED"/>
    <property type="match status" value="1"/>
</dbReference>
<sequence>MAGTTKYTQFIGLAPELVWGVLGDLEQWPEWNPGVRSVRMHSPVAVGATGDYLPNGNVSARIHRRFAKAFTVTTFEPNREIGIEQPEPAGAMHLTWRLTPRDGGTEITQELRFTGPSAGAARTVVRPFIETDARVNFSRLARLAGLAPADSALNVVIAGGTGALGLQIAADLTCRGQRVTLLTRRRNPDLPFRQTEWDGRSLGSWSAELREPGRLAVINLAGKLVDCRPTERNVAELRSSRVDSTAALVAAAGLRDTPVDYWVQASTTAIWSDAGETRCTETTPLPVGLPQMTGVAQPWEEAFDPARADHWTILRTSIVLDPDAPALKRLGQLTKAGLGGRVGPGDQWFSWIHIEDWLAVVRTCLGLDPTVALPDGILVAATEFPVRNAELMANLRRILHRPSSPPTPSAILKIGAVALRTDPALGLTGRHATSEVLHKAGFEFRYPTLDEALTDLLGSASPRIQRAVRELDR</sequence>
<dbReference type="Pfam" id="PF10604">
    <property type="entry name" value="Polyketide_cyc2"/>
    <property type="match status" value="1"/>
</dbReference>
<dbReference type="Pfam" id="PF01370">
    <property type="entry name" value="Epimerase"/>
    <property type="match status" value="1"/>
</dbReference>
<dbReference type="Proteomes" id="UP001621418">
    <property type="component" value="Chromosome"/>
</dbReference>
<dbReference type="SUPFAM" id="SSF51735">
    <property type="entry name" value="NAD(P)-binding Rossmann-fold domains"/>
    <property type="match status" value="1"/>
</dbReference>
<dbReference type="SUPFAM" id="SSF55961">
    <property type="entry name" value="Bet v1-like"/>
    <property type="match status" value="1"/>
</dbReference>
<evidence type="ECO:0000313" key="4">
    <source>
        <dbReference type="Proteomes" id="UP001621418"/>
    </source>
</evidence>
<feature type="domain" description="DUF1731" evidence="2">
    <location>
        <begin position="408"/>
        <end position="456"/>
    </location>
</feature>
<feature type="domain" description="NAD-dependent epimerase/dehydratase" evidence="1">
    <location>
        <begin position="155"/>
        <end position="284"/>
    </location>
</feature>
<protein>
    <submittedName>
        <fullName evidence="3">DUF1731 domain-containing protein</fullName>
    </submittedName>
</protein>
<dbReference type="Gene3D" id="3.40.50.720">
    <property type="entry name" value="NAD(P)-binding Rossmann-like Domain"/>
    <property type="match status" value="1"/>
</dbReference>